<dbReference type="Pfam" id="PF00622">
    <property type="entry name" value="SPRY"/>
    <property type="match status" value="1"/>
</dbReference>
<dbReference type="InterPro" id="IPR003877">
    <property type="entry name" value="SPRY_dom"/>
</dbReference>
<accession>A0A553MSC5</accession>
<dbReference type="Gene3D" id="3.30.160.60">
    <property type="entry name" value="Classic Zinc Finger"/>
    <property type="match status" value="2"/>
</dbReference>
<evidence type="ECO:0000256" key="6">
    <source>
        <dbReference type="PROSITE-ProRule" id="PRU00024"/>
    </source>
</evidence>
<dbReference type="PROSITE" id="PS50089">
    <property type="entry name" value="ZF_RING_2"/>
    <property type="match status" value="2"/>
</dbReference>
<gene>
    <name evidence="11" type="ORF">DNTS_017919</name>
</gene>
<dbReference type="Pfam" id="PF15227">
    <property type="entry name" value="zf-C3HC4_4"/>
    <property type="match status" value="2"/>
</dbReference>
<name>A0A553MSC5_9TELE</name>
<comment type="caution">
    <text evidence="11">The sequence shown here is derived from an EMBL/GenBank/DDBJ whole genome shotgun (WGS) entry which is preliminary data.</text>
</comment>
<dbReference type="InterPro" id="IPR043136">
    <property type="entry name" value="B30.2/SPRY_sf"/>
</dbReference>
<dbReference type="InterPro" id="IPR017907">
    <property type="entry name" value="Znf_RING_CS"/>
</dbReference>
<dbReference type="InterPro" id="IPR058030">
    <property type="entry name" value="TRIM8/14/16/25/29/45/65_CC"/>
</dbReference>
<evidence type="ECO:0000256" key="2">
    <source>
        <dbReference type="ARBA" id="ARBA00022723"/>
    </source>
</evidence>
<feature type="domain" description="B box-type" evidence="9">
    <location>
        <begin position="452"/>
        <end position="492"/>
    </location>
</feature>
<dbReference type="GO" id="GO:0008270">
    <property type="term" value="F:zinc ion binding"/>
    <property type="evidence" value="ECO:0007669"/>
    <property type="project" value="UniProtKB-KW"/>
</dbReference>
<dbReference type="InterPro" id="IPR013083">
    <property type="entry name" value="Znf_RING/FYVE/PHD"/>
</dbReference>
<dbReference type="Pfam" id="PF25600">
    <property type="entry name" value="TRIM_CC"/>
    <property type="match status" value="2"/>
</dbReference>
<feature type="domain" description="B30.2/SPRY" evidence="10">
    <location>
        <begin position="666"/>
        <end position="860"/>
    </location>
</feature>
<protein>
    <recommendedName>
        <fullName evidence="13">RING-type E3 ubiquitin transferase</fullName>
    </recommendedName>
</protein>
<dbReference type="SUPFAM" id="SSF49899">
    <property type="entry name" value="Concanavalin A-like lectins/glucanases"/>
    <property type="match status" value="1"/>
</dbReference>
<feature type="coiled-coil region" evidence="7">
    <location>
        <begin position="565"/>
        <end position="602"/>
    </location>
</feature>
<feature type="coiled-coil region" evidence="7">
    <location>
        <begin position="189"/>
        <end position="257"/>
    </location>
</feature>
<dbReference type="Pfam" id="PF00643">
    <property type="entry name" value="zf-B_box"/>
    <property type="match status" value="2"/>
</dbReference>
<keyword evidence="4" id="KW-0862">Zinc</keyword>
<keyword evidence="7" id="KW-0175">Coiled coil</keyword>
<dbReference type="Proteomes" id="UP000316079">
    <property type="component" value="Unassembled WGS sequence"/>
</dbReference>
<keyword evidence="2" id="KW-0479">Metal-binding</keyword>
<sequence length="860" mass="99757">MGEACNSSPENQLSCSICLELLKDPVTIPCGHSYCMDCIRNCWKEKRNSSNYKCPQCRQSFSPRPALNKNVVMAEMVENLNKRELEMAQNFAGPGDMECDVCKEKKLKAVKACLVCLQSYCQAHLEGHEEFHSGKHKTIEAPERLKEMICPKHEKPLDIFCRTDQLCICYVCTVDEHKSHDTVAAGAECTEKQKQLEDIKRKSQQQIQECVMRIQGLKETLKNKKETAARTQTKGLLKQLEKETDDLKMKSTELEKLSPSDHIHFLQPQTEWEPQLLDEHYSWPCHATAESADWGYQYYGLDRWVLKMAEAGFSEDQFTCLICLELLKDPVTIPCGHSYCMDCITNCWKEEDQEKVYSCPQCRQSFTPRPALNKNVMLAEVVKELKKKKEQRANLSLAEAGDVECDVCTGRKYKAIKSCLLCLESYCQTHFEHHEAFHSGKRHKMIEATGRIQEMICSKHDKLLEVYCRTDQNCICLLCTMDEHKNHDTVSCSSERTEKQKQLENKQRTFQKQIQEREKRIQELKVAVGQQKSSAQTAMKECEKVFDEMICLIEKKRSEVIETIRDREDTEVSRAEELLKMLEREIEDLKKRNAELEKLSLTEDHIQFLQKFQLLQKTSSFKPLEDTDVSISSDVTDEDVRKSVSRLKEKLEQFCKEVMEGEEAPESIYETEPKTRKDFLEYFIPLSLDRNTVNKYLCLSEGDTVATYTDTQQLYPDHPERFQDYSEVLCRERVCGRCYWELEWSSSNKVWGVGIAVSYKSIRRKGTIKECGFGLNDQSWRLFCSKSRVCFWHNNKITDLPEDLISSRIGVYVDERAGILSFFSISDTIILIHREQTTFTQPLYAGFWLNPGSRIKICRS</sequence>
<dbReference type="SMART" id="SM00336">
    <property type="entry name" value="BBOX"/>
    <property type="match status" value="2"/>
</dbReference>
<feature type="domain" description="B box-type" evidence="9">
    <location>
        <begin position="145"/>
        <end position="185"/>
    </location>
</feature>
<dbReference type="InterPro" id="IPR001870">
    <property type="entry name" value="B30.2/SPRY"/>
</dbReference>
<dbReference type="STRING" id="623744.A0A553MSC5"/>
<dbReference type="OrthoDB" id="6105938at2759"/>
<dbReference type="CDD" id="cd16040">
    <property type="entry name" value="SPRY_PRY_SNTX"/>
    <property type="match status" value="1"/>
</dbReference>
<dbReference type="InterPro" id="IPR000315">
    <property type="entry name" value="Znf_B-box"/>
</dbReference>
<dbReference type="InterPro" id="IPR051051">
    <property type="entry name" value="E3_ubiq-ligase_TRIM/RNF"/>
</dbReference>
<evidence type="ECO:0000256" key="5">
    <source>
        <dbReference type="ARBA" id="ARBA00022859"/>
    </source>
</evidence>
<proteinExistence type="predicted"/>
<dbReference type="Gene3D" id="4.10.830.40">
    <property type="match status" value="1"/>
</dbReference>
<evidence type="ECO:0000259" key="8">
    <source>
        <dbReference type="PROSITE" id="PS50089"/>
    </source>
</evidence>
<evidence type="ECO:0000256" key="3">
    <source>
        <dbReference type="ARBA" id="ARBA00022771"/>
    </source>
</evidence>
<keyword evidence="1" id="KW-0399">Innate immunity</keyword>
<keyword evidence="3 6" id="KW-0863">Zinc-finger</keyword>
<dbReference type="Pfam" id="PF13765">
    <property type="entry name" value="PRY"/>
    <property type="match status" value="1"/>
</dbReference>
<dbReference type="SMART" id="SM00589">
    <property type="entry name" value="PRY"/>
    <property type="match status" value="1"/>
</dbReference>
<evidence type="ECO:0000256" key="7">
    <source>
        <dbReference type="SAM" id="Coils"/>
    </source>
</evidence>
<evidence type="ECO:0000313" key="12">
    <source>
        <dbReference type="Proteomes" id="UP000316079"/>
    </source>
</evidence>
<dbReference type="EMBL" id="SRMA01027296">
    <property type="protein sequence ID" value="TRY56072.1"/>
    <property type="molecule type" value="Genomic_DNA"/>
</dbReference>
<dbReference type="PANTHER" id="PTHR25465">
    <property type="entry name" value="B-BOX DOMAIN CONTAINING"/>
    <property type="match status" value="1"/>
</dbReference>
<organism evidence="11 12">
    <name type="scientific">Danionella cerebrum</name>
    <dbReference type="NCBI Taxonomy" id="2873325"/>
    <lineage>
        <taxon>Eukaryota</taxon>
        <taxon>Metazoa</taxon>
        <taxon>Chordata</taxon>
        <taxon>Craniata</taxon>
        <taxon>Vertebrata</taxon>
        <taxon>Euteleostomi</taxon>
        <taxon>Actinopterygii</taxon>
        <taxon>Neopterygii</taxon>
        <taxon>Teleostei</taxon>
        <taxon>Ostariophysi</taxon>
        <taxon>Cypriniformes</taxon>
        <taxon>Danionidae</taxon>
        <taxon>Danioninae</taxon>
        <taxon>Danionella</taxon>
    </lineage>
</organism>
<dbReference type="SUPFAM" id="SSF57845">
    <property type="entry name" value="B-box zinc-binding domain"/>
    <property type="match status" value="2"/>
</dbReference>
<keyword evidence="12" id="KW-1185">Reference proteome</keyword>
<dbReference type="GO" id="GO:0045087">
    <property type="term" value="P:innate immune response"/>
    <property type="evidence" value="ECO:0007669"/>
    <property type="project" value="UniProtKB-KW"/>
</dbReference>
<evidence type="ECO:0000259" key="10">
    <source>
        <dbReference type="PROSITE" id="PS50188"/>
    </source>
</evidence>
<keyword evidence="5" id="KW-0391">Immunity</keyword>
<dbReference type="PANTHER" id="PTHR25465:SF5">
    <property type="entry name" value="E3 UBIQUITIN_ISG15 LIGASE TRIM25-RELATED"/>
    <property type="match status" value="1"/>
</dbReference>
<dbReference type="SMART" id="SM00184">
    <property type="entry name" value="RING"/>
    <property type="match status" value="2"/>
</dbReference>
<dbReference type="PROSITE" id="PS50119">
    <property type="entry name" value="ZF_BBOX"/>
    <property type="match status" value="2"/>
</dbReference>
<dbReference type="GO" id="GO:0005737">
    <property type="term" value="C:cytoplasm"/>
    <property type="evidence" value="ECO:0007669"/>
    <property type="project" value="UniProtKB-ARBA"/>
</dbReference>
<dbReference type="InterPro" id="IPR006574">
    <property type="entry name" value="PRY"/>
</dbReference>
<dbReference type="SUPFAM" id="SSF57850">
    <property type="entry name" value="RING/U-box"/>
    <property type="match status" value="2"/>
</dbReference>
<dbReference type="CDD" id="cd19769">
    <property type="entry name" value="Bbox2_TRIM16-like"/>
    <property type="match status" value="2"/>
</dbReference>
<dbReference type="PROSITE" id="PS00518">
    <property type="entry name" value="ZF_RING_1"/>
    <property type="match status" value="2"/>
</dbReference>
<dbReference type="InterPro" id="IPR001841">
    <property type="entry name" value="Znf_RING"/>
</dbReference>
<evidence type="ECO:0000259" key="9">
    <source>
        <dbReference type="PROSITE" id="PS50119"/>
    </source>
</evidence>
<dbReference type="Gene3D" id="2.60.120.920">
    <property type="match status" value="1"/>
</dbReference>
<evidence type="ECO:0000313" key="11">
    <source>
        <dbReference type="EMBL" id="TRY56072.1"/>
    </source>
</evidence>
<dbReference type="InterPro" id="IPR013320">
    <property type="entry name" value="ConA-like_dom_sf"/>
</dbReference>
<dbReference type="SMART" id="SM00449">
    <property type="entry name" value="SPRY"/>
    <property type="match status" value="1"/>
</dbReference>
<feature type="domain" description="RING-type" evidence="8">
    <location>
        <begin position="15"/>
        <end position="58"/>
    </location>
</feature>
<evidence type="ECO:0008006" key="13">
    <source>
        <dbReference type="Google" id="ProtNLM"/>
    </source>
</evidence>
<evidence type="ECO:0000256" key="1">
    <source>
        <dbReference type="ARBA" id="ARBA00022588"/>
    </source>
</evidence>
<dbReference type="PROSITE" id="PS50188">
    <property type="entry name" value="B302_SPRY"/>
    <property type="match status" value="1"/>
</dbReference>
<reference evidence="11 12" key="1">
    <citation type="journal article" date="2019" name="Sci. Data">
        <title>Hybrid genome assembly and annotation of Danionella translucida.</title>
        <authorList>
            <person name="Kadobianskyi M."/>
            <person name="Schulze L."/>
            <person name="Schuelke M."/>
            <person name="Judkewitz B."/>
        </authorList>
    </citation>
    <scope>NUCLEOTIDE SEQUENCE [LARGE SCALE GENOMIC DNA]</scope>
    <source>
        <strain evidence="11 12">Bolton</strain>
    </source>
</reference>
<evidence type="ECO:0000256" key="4">
    <source>
        <dbReference type="ARBA" id="ARBA00022833"/>
    </source>
</evidence>
<feature type="domain" description="RING-type" evidence="8">
    <location>
        <begin position="320"/>
        <end position="363"/>
    </location>
</feature>
<dbReference type="Gene3D" id="3.30.40.10">
    <property type="entry name" value="Zinc/RING finger domain, C3HC4 (zinc finger)"/>
    <property type="match status" value="2"/>
</dbReference>
<dbReference type="AlphaFoldDB" id="A0A553MSC5"/>